<name>A0A7W8LAN8_9BURK</name>
<organism evidence="2 3">
    <name type="scientific">Paraburkholderia youngii</name>
    <dbReference type="NCBI Taxonomy" id="2782701"/>
    <lineage>
        <taxon>Bacteria</taxon>
        <taxon>Pseudomonadati</taxon>
        <taxon>Pseudomonadota</taxon>
        <taxon>Betaproteobacteria</taxon>
        <taxon>Burkholderiales</taxon>
        <taxon>Burkholderiaceae</taxon>
        <taxon>Paraburkholderia</taxon>
    </lineage>
</organism>
<reference evidence="2 3" key="1">
    <citation type="submission" date="2020-08" db="EMBL/GenBank/DDBJ databases">
        <title>Genomic Encyclopedia of Type Strains, Phase IV (KMG-V): Genome sequencing to study the core and pangenomes of soil and plant-associated prokaryotes.</title>
        <authorList>
            <person name="Whitman W."/>
        </authorList>
    </citation>
    <scope>NUCLEOTIDE SEQUENCE [LARGE SCALE GENOMIC DNA]</scope>
    <source>
        <strain evidence="2 3">JPY162</strain>
    </source>
</reference>
<keyword evidence="1" id="KW-0812">Transmembrane</keyword>
<keyword evidence="1" id="KW-1133">Transmembrane helix</keyword>
<feature type="transmembrane region" description="Helical" evidence="1">
    <location>
        <begin position="55"/>
        <end position="75"/>
    </location>
</feature>
<accession>A0A7W8LAN8</accession>
<sequence>MAILARRVFNVALFIGLFYFSLLYVRPYPYEWTESESRAWFAASSRLGVRDPEDLYYLVWVTIELIAAALAYMAIMKLWRRYRTK</sequence>
<keyword evidence="1" id="KW-0472">Membrane</keyword>
<gene>
    <name evidence="2" type="ORF">HDG41_005615</name>
</gene>
<evidence type="ECO:0000313" key="2">
    <source>
        <dbReference type="EMBL" id="MBB5403527.1"/>
    </source>
</evidence>
<feature type="transmembrane region" description="Helical" evidence="1">
    <location>
        <begin position="7"/>
        <end position="25"/>
    </location>
</feature>
<proteinExistence type="predicted"/>
<dbReference type="Proteomes" id="UP000592820">
    <property type="component" value="Unassembled WGS sequence"/>
</dbReference>
<evidence type="ECO:0000313" key="3">
    <source>
        <dbReference type="Proteomes" id="UP000592820"/>
    </source>
</evidence>
<dbReference type="AlphaFoldDB" id="A0A7W8LAN8"/>
<dbReference type="EMBL" id="JACHDE010000014">
    <property type="protein sequence ID" value="MBB5403527.1"/>
    <property type="molecule type" value="Genomic_DNA"/>
</dbReference>
<evidence type="ECO:0000256" key="1">
    <source>
        <dbReference type="SAM" id="Phobius"/>
    </source>
</evidence>
<protein>
    <submittedName>
        <fullName evidence="2">Uncharacterized protein</fullName>
    </submittedName>
</protein>
<dbReference type="RefSeq" id="WP_184227804.1">
    <property type="nucleotide sequence ID" value="NZ_JACHDE010000014.1"/>
</dbReference>
<comment type="caution">
    <text evidence="2">The sequence shown here is derived from an EMBL/GenBank/DDBJ whole genome shotgun (WGS) entry which is preliminary data.</text>
</comment>